<accession>A0A284QW48</accession>
<keyword evidence="2" id="KW-0812">Transmembrane</keyword>
<organism evidence="3 4">
    <name type="scientific">Armillaria ostoyae</name>
    <name type="common">Armillaria root rot fungus</name>
    <dbReference type="NCBI Taxonomy" id="47428"/>
    <lineage>
        <taxon>Eukaryota</taxon>
        <taxon>Fungi</taxon>
        <taxon>Dikarya</taxon>
        <taxon>Basidiomycota</taxon>
        <taxon>Agaricomycotina</taxon>
        <taxon>Agaricomycetes</taxon>
        <taxon>Agaricomycetidae</taxon>
        <taxon>Agaricales</taxon>
        <taxon>Marasmiineae</taxon>
        <taxon>Physalacriaceae</taxon>
        <taxon>Armillaria</taxon>
    </lineage>
</organism>
<dbReference type="Proteomes" id="UP000219338">
    <property type="component" value="Unassembled WGS sequence"/>
</dbReference>
<evidence type="ECO:0000256" key="1">
    <source>
        <dbReference type="SAM" id="MobiDB-lite"/>
    </source>
</evidence>
<dbReference type="AlphaFoldDB" id="A0A284QW48"/>
<keyword evidence="2" id="KW-0472">Membrane</keyword>
<name>A0A284QW48_ARMOS</name>
<evidence type="ECO:0000256" key="2">
    <source>
        <dbReference type="SAM" id="Phobius"/>
    </source>
</evidence>
<evidence type="ECO:0000313" key="4">
    <source>
        <dbReference type="Proteomes" id="UP000219338"/>
    </source>
</evidence>
<reference evidence="4" key="1">
    <citation type="journal article" date="2017" name="Nat. Ecol. Evol.">
        <title>Genome expansion and lineage-specific genetic innovations in the forest pathogenic fungi Armillaria.</title>
        <authorList>
            <person name="Sipos G."/>
            <person name="Prasanna A.N."/>
            <person name="Walter M.C."/>
            <person name="O'Connor E."/>
            <person name="Balint B."/>
            <person name="Krizsan K."/>
            <person name="Kiss B."/>
            <person name="Hess J."/>
            <person name="Varga T."/>
            <person name="Slot J."/>
            <person name="Riley R."/>
            <person name="Boka B."/>
            <person name="Rigling D."/>
            <person name="Barry K."/>
            <person name="Lee J."/>
            <person name="Mihaltcheva S."/>
            <person name="LaButti K."/>
            <person name="Lipzen A."/>
            <person name="Waldron R."/>
            <person name="Moloney N.M."/>
            <person name="Sperisen C."/>
            <person name="Kredics L."/>
            <person name="Vagvoelgyi C."/>
            <person name="Patrignani A."/>
            <person name="Fitzpatrick D."/>
            <person name="Nagy I."/>
            <person name="Doyle S."/>
            <person name="Anderson J.B."/>
            <person name="Grigoriev I.V."/>
            <person name="Gueldener U."/>
            <person name="Muensterkoetter M."/>
            <person name="Nagy L.G."/>
        </authorList>
    </citation>
    <scope>NUCLEOTIDE SEQUENCE [LARGE SCALE GENOMIC DNA]</scope>
    <source>
        <strain evidence="4">C18/9</strain>
    </source>
</reference>
<evidence type="ECO:0000313" key="3">
    <source>
        <dbReference type="EMBL" id="SJL00672.1"/>
    </source>
</evidence>
<dbReference type="EMBL" id="FUEG01000002">
    <property type="protein sequence ID" value="SJL00672.1"/>
    <property type="molecule type" value="Genomic_DNA"/>
</dbReference>
<keyword evidence="4" id="KW-1185">Reference proteome</keyword>
<sequence length="70" mass="6811">MSSNGISSVNVGVVLGGTTSMLACLGTIQSVKLHRGGSAKNGGRKVTQPTGGPKSGGQTADSRGPVTNGK</sequence>
<feature type="region of interest" description="Disordered" evidence="1">
    <location>
        <begin position="34"/>
        <end position="70"/>
    </location>
</feature>
<keyword evidence="2" id="KW-1133">Transmembrane helix</keyword>
<feature type="transmembrane region" description="Helical" evidence="2">
    <location>
        <begin position="6"/>
        <end position="28"/>
    </location>
</feature>
<proteinExistence type="predicted"/>
<gene>
    <name evidence="3" type="ORF">ARMOST_03985</name>
</gene>
<protein>
    <submittedName>
        <fullName evidence="3">Uncharacterized protein</fullName>
    </submittedName>
</protein>